<proteinExistence type="predicted"/>
<dbReference type="SUPFAM" id="SSF89392">
    <property type="entry name" value="Prokaryotic lipoproteins and lipoprotein localization factors"/>
    <property type="match status" value="1"/>
</dbReference>
<sequence>MRLSAQGISWCCAGLMILSGCAATPPKTVEISSSTELQQVESKLSRFLGQSCVNAVDCDVQLSWQAYGQGKTFSATMQAMYPSSLRLAMIDPLGRPLVLLGAHGNRFTLADNNGAIGYTGTMDLDVVHKFLPDFIPKDDIFYWLSGRVNRGGMQTLSTKKDAEDKLYWYEVAYANGNSKDMTHKLALNGANQLVRHMVLDADGDIQFEATYSEYSATPRTCSWPGRVEISGDALEADFTLIFTEIFDFKPMEQKRFQVKIPPHFEVRKIINES</sequence>
<dbReference type="Gene3D" id="2.50.20.10">
    <property type="entry name" value="Lipoprotein localisation LolA/LolB/LppX"/>
    <property type="match status" value="1"/>
</dbReference>
<evidence type="ECO:0000313" key="3">
    <source>
        <dbReference type="EMBL" id="RWX49739.1"/>
    </source>
</evidence>
<dbReference type="PROSITE" id="PS51257">
    <property type="entry name" value="PROKAR_LIPOPROTEIN"/>
    <property type="match status" value="1"/>
</dbReference>
<evidence type="ECO:0000256" key="1">
    <source>
        <dbReference type="ARBA" id="ARBA00022729"/>
    </source>
</evidence>
<keyword evidence="1 2" id="KW-0732">Signal</keyword>
<keyword evidence="4" id="KW-1185">Reference proteome</keyword>
<dbReference type="AlphaFoldDB" id="A0A3S3RCW2"/>
<name>A0A3S3RCW2_9BACT</name>
<accession>A0A3S3RCW2</accession>
<feature type="signal peptide" evidence="2">
    <location>
        <begin position="1"/>
        <end position="22"/>
    </location>
</feature>
<feature type="chain" id="PRO_5018642185" description="Outer-membrane lipoprotein LolB" evidence="2">
    <location>
        <begin position="23"/>
        <end position="273"/>
    </location>
</feature>
<dbReference type="EMBL" id="MTKP01000013">
    <property type="protein sequence ID" value="RWX49739.1"/>
    <property type="molecule type" value="Genomic_DNA"/>
</dbReference>
<organism evidence="3 4">
    <name type="scientific">Candidatus Electrothrix communis</name>
    <dbReference type="NCBI Taxonomy" id="1859133"/>
    <lineage>
        <taxon>Bacteria</taxon>
        <taxon>Pseudomonadati</taxon>
        <taxon>Thermodesulfobacteriota</taxon>
        <taxon>Desulfobulbia</taxon>
        <taxon>Desulfobulbales</taxon>
        <taxon>Desulfobulbaceae</taxon>
        <taxon>Candidatus Electrothrix</taxon>
    </lineage>
</organism>
<reference evidence="3 4" key="1">
    <citation type="submission" date="2017-01" db="EMBL/GenBank/DDBJ databases">
        <title>The cable genome- insights into the physiology and evolution of filamentous bacteria capable of sulfide oxidation via long distance electron transfer.</title>
        <authorList>
            <person name="Schreiber L."/>
            <person name="Bjerg J.T."/>
            <person name="Boggild A."/>
            <person name="Van De Vossenberg J."/>
            <person name="Meysman F."/>
            <person name="Nielsen L.P."/>
            <person name="Schramm A."/>
            <person name="Kjeldsen K.U."/>
        </authorList>
    </citation>
    <scope>NUCLEOTIDE SEQUENCE [LARGE SCALE GENOMIC DNA]</scope>
    <source>
        <strain evidence="3">A1</strain>
    </source>
</reference>
<evidence type="ECO:0008006" key="5">
    <source>
        <dbReference type="Google" id="ProtNLM"/>
    </source>
</evidence>
<evidence type="ECO:0000313" key="4">
    <source>
        <dbReference type="Proteomes" id="UP000288086"/>
    </source>
</evidence>
<dbReference type="Proteomes" id="UP000288086">
    <property type="component" value="Unassembled WGS sequence"/>
</dbReference>
<dbReference type="InterPro" id="IPR029046">
    <property type="entry name" value="LolA/LolB/LppX"/>
</dbReference>
<comment type="caution">
    <text evidence="3">The sequence shown here is derived from an EMBL/GenBank/DDBJ whole genome shotgun (WGS) entry which is preliminary data.</text>
</comment>
<evidence type="ECO:0000256" key="2">
    <source>
        <dbReference type="SAM" id="SignalP"/>
    </source>
</evidence>
<gene>
    <name evidence="3" type="ORF">VT98_10135</name>
</gene>
<protein>
    <recommendedName>
        <fullName evidence="5">Outer-membrane lipoprotein LolB</fullName>
    </recommendedName>
</protein>